<feature type="transmembrane region" description="Helical" evidence="1">
    <location>
        <begin position="23"/>
        <end position="43"/>
    </location>
</feature>
<dbReference type="Proteomes" id="UP000198546">
    <property type="component" value="Chromosome i"/>
</dbReference>
<evidence type="ECO:0000313" key="3">
    <source>
        <dbReference type="Proteomes" id="UP000198546"/>
    </source>
</evidence>
<evidence type="ECO:0000313" key="2">
    <source>
        <dbReference type="EMBL" id="SDE20094.1"/>
    </source>
</evidence>
<name>A0A1G7AYX7_9ACTN</name>
<gene>
    <name evidence="2" type="ORF">SAMN04489747_2778</name>
</gene>
<keyword evidence="1" id="KW-0472">Membrane</keyword>
<protein>
    <submittedName>
        <fullName evidence="2">Uncharacterized protein</fullName>
    </submittedName>
</protein>
<sequence>MAGPATGLRAGSGAAAPPGRRTLLRVSLALGAAVLVLLGLTAVNVRANESQLFEPSLEELRSVPDEHGVTKDGYAATSRAVADASRPRDAVAEAVRTYYLALLAGDAEIEGGPELLAALDQAAASTENLPALAAPEVAALKSGYDEVQRAYREDLDALLADAAALHEAGACHPTALAALDPGDPATQETVQDCRDTLEEVGGGSSPVADVAAAGVPYLDYWARALAAGDVEAAAAGSSSYLAAFGGTVDLGIRTTNRMDEAVDGEGDDLVSHCDRRSALPAGS</sequence>
<dbReference type="EMBL" id="LT629688">
    <property type="protein sequence ID" value="SDE20094.1"/>
    <property type="molecule type" value="Genomic_DNA"/>
</dbReference>
<keyword evidence="1" id="KW-0812">Transmembrane</keyword>
<proteinExistence type="predicted"/>
<reference evidence="2 3" key="1">
    <citation type="submission" date="2016-10" db="EMBL/GenBank/DDBJ databases">
        <authorList>
            <person name="de Groot N.N."/>
        </authorList>
    </citation>
    <scope>NUCLEOTIDE SEQUENCE [LARGE SCALE GENOMIC DNA]</scope>
    <source>
        <strain evidence="2 3">MON 2.2</strain>
    </source>
</reference>
<keyword evidence="3" id="KW-1185">Reference proteome</keyword>
<dbReference type="RefSeq" id="WP_090594376.1">
    <property type="nucleotide sequence ID" value="NZ_LT629688.1"/>
</dbReference>
<evidence type="ECO:0000256" key="1">
    <source>
        <dbReference type="SAM" id="Phobius"/>
    </source>
</evidence>
<dbReference type="STRING" id="675864.SAMN04489747_2778"/>
<accession>A0A1G7AYX7</accession>
<keyword evidence="1" id="KW-1133">Transmembrane helix</keyword>
<organism evidence="2 3">
    <name type="scientific">Auraticoccus monumenti</name>
    <dbReference type="NCBI Taxonomy" id="675864"/>
    <lineage>
        <taxon>Bacteria</taxon>
        <taxon>Bacillati</taxon>
        <taxon>Actinomycetota</taxon>
        <taxon>Actinomycetes</taxon>
        <taxon>Propionibacteriales</taxon>
        <taxon>Propionibacteriaceae</taxon>
        <taxon>Auraticoccus</taxon>
    </lineage>
</organism>
<dbReference type="AlphaFoldDB" id="A0A1G7AYX7"/>